<sequence>MQTPPVTLAAGSDLRLRLLKEGDAVALQRAIDESRDHLVPFMPFATTDPSDLAFRRSWIDECREAFRAGQLFQYGIFRTDELIGGCSIHPIDDRTASIGFWVHVEHVGQGVASAVAAALTQAALEAGCERVRIRHDRANAASGSIAAGLGYERVGEEPHAIDAPGQTGTSVVWLLTRTV</sequence>
<dbReference type="GO" id="GO:0016747">
    <property type="term" value="F:acyltransferase activity, transferring groups other than amino-acyl groups"/>
    <property type="evidence" value="ECO:0007669"/>
    <property type="project" value="InterPro"/>
</dbReference>
<dbReference type="InterPro" id="IPR000182">
    <property type="entry name" value="GNAT_dom"/>
</dbReference>
<evidence type="ECO:0000313" key="3">
    <source>
        <dbReference type="Proteomes" id="UP000219435"/>
    </source>
</evidence>
<accession>A0A285VAJ8</accession>
<dbReference type="Proteomes" id="UP000219435">
    <property type="component" value="Unassembled WGS sequence"/>
</dbReference>
<reference evidence="3" key="1">
    <citation type="submission" date="2017-08" db="EMBL/GenBank/DDBJ databases">
        <authorList>
            <person name="Varghese N."/>
            <person name="Submissions S."/>
        </authorList>
    </citation>
    <scope>NUCLEOTIDE SEQUENCE [LARGE SCALE GENOMIC DNA]</scope>
    <source>
        <strain evidence="3">DSM 4725</strain>
    </source>
</reference>
<dbReference type="PROSITE" id="PS51186">
    <property type="entry name" value="GNAT"/>
    <property type="match status" value="1"/>
</dbReference>
<dbReference type="SUPFAM" id="SSF55729">
    <property type="entry name" value="Acyl-CoA N-acyltransferases (Nat)"/>
    <property type="match status" value="1"/>
</dbReference>
<evidence type="ECO:0000259" key="1">
    <source>
        <dbReference type="PROSITE" id="PS51186"/>
    </source>
</evidence>
<dbReference type="RefSeq" id="WP_176523024.1">
    <property type="nucleotide sequence ID" value="NZ_OBQI01000005.1"/>
</dbReference>
<feature type="domain" description="N-acetyltransferase" evidence="1">
    <location>
        <begin position="14"/>
        <end position="178"/>
    </location>
</feature>
<protein>
    <submittedName>
        <fullName evidence="2">Protein N-acetyltransferase, RimJ/RimL family</fullName>
    </submittedName>
</protein>
<dbReference type="PANTHER" id="PTHR43792:SF16">
    <property type="entry name" value="N-ACETYLTRANSFERASE DOMAIN-CONTAINING PROTEIN"/>
    <property type="match status" value="1"/>
</dbReference>
<dbReference type="EMBL" id="OBQI01000005">
    <property type="protein sequence ID" value="SOC50977.1"/>
    <property type="molecule type" value="Genomic_DNA"/>
</dbReference>
<gene>
    <name evidence="2" type="ORF">SAMN05660748_3703</name>
</gene>
<proteinExistence type="predicted"/>
<name>A0A285VAJ8_9ACTN</name>
<dbReference type="Gene3D" id="3.40.630.30">
    <property type="match status" value="1"/>
</dbReference>
<evidence type="ECO:0000313" key="2">
    <source>
        <dbReference type="EMBL" id="SOC50977.1"/>
    </source>
</evidence>
<keyword evidence="2" id="KW-0808">Transferase</keyword>
<keyword evidence="3" id="KW-1185">Reference proteome</keyword>
<dbReference type="Pfam" id="PF13302">
    <property type="entry name" value="Acetyltransf_3"/>
    <property type="match status" value="1"/>
</dbReference>
<dbReference type="PANTHER" id="PTHR43792">
    <property type="entry name" value="GNAT FAMILY, PUTATIVE (AFU_ORTHOLOGUE AFUA_3G00765)-RELATED-RELATED"/>
    <property type="match status" value="1"/>
</dbReference>
<dbReference type="InterPro" id="IPR016181">
    <property type="entry name" value="Acyl_CoA_acyltransferase"/>
</dbReference>
<dbReference type="AlphaFoldDB" id="A0A285VAJ8"/>
<dbReference type="InterPro" id="IPR051531">
    <property type="entry name" value="N-acetyltransferase"/>
</dbReference>
<organism evidence="2 3">
    <name type="scientific">Blastococcus aggregatus</name>
    <dbReference type="NCBI Taxonomy" id="38502"/>
    <lineage>
        <taxon>Bacteria</taxon>
        <taxon>Bacillati</taxon>
        <taxon>Actinomycetota</taxon>
        <taxon>Actinomycetes</taxon>
        <taxon>Geodermatophilales</taxon>
        <taxon>Geodermatophilaceae</taxon>
        <taxon>Blastococcus</taxon>
    </lineage>
</organism>